<organism evidence="3 4">
    <name type="scientific">Caenorhabditis angaria</name>
    <dbReference type="NCBI Taxonomy" id="860376"/>
    <lineage>
        <taxon>Eukaryota</taxon>
        <taxon>Metazoa</taxon>
        <taxon>Ecdysozoa</taxon>
        <taxon>Nematoda</taxon>
        <taxon>Chromadorea</taxon>
        <taxon>Rhabditida</taxon>
        <taxon>Rhabditina</taxon>
        <taxon>Rhabditomorpha</taxon>
        <taxon>Rhabditoidea</taxon>
        <taxon>Rhabditidae</taxon>
        <taxon>Peloderinae</taxon>
        <taxon>Caenorhabditis</taxon>
    </lineage>
</organism>
<comment type="caution">
    <text evidence="3">The sequence shown here is derived from an EMBL/GenBank/DDBJ whole genome shotgun (WGS) entry which is preliminary data.</text>
</comment>
<dbReference type="AlphaFoldDB" id="A0A9P1IFM7"/>
<protein>
    <recommendedName>
        <fullName evidence="2">Domain of unknown function DX domain-containing protein</fullName>
    </recommendedName>
</protein>
<reference evidence="3" key="1">
    <citation type="submission" date="2022-11" db="EMBL/GenBank/DDBJ databases">
        <authorList>
            <person name="Kikuchi T."/>
        </authorList>
    </citation>
    <scope>NUCLEOTIDE SEQUENCE</scope>
    <source>
        <strain evidence="3">PS1010</strain>
    </source>
</reference>
<feature type="signal peptide" evidence="1">
    <location>
        <begin position="1"/>
        <end position="24"/>
    </location>
</feature>
<gene>
    <name evidence="3" type="ORF">CAMP_LOCUS7121</name>
</gene>
<evidence type="ECO:0000313" key="4">
    <source>
        <dbReference type="Proteomes" id="UP001152747"/>
    </source>
</evidence>
<keyword evidence="1" id="KW-0732">Signal</keyword>
<feature type="chain" id="PRO_5040288537" description="Domain of unknown function DX domain-containing protein" evidence="1">
    <location>
        <begin position="25"/>
        <end position="267"/>
    </location>
</feature>
<sequence length="267" mass="30538">MKAKVEIFKILSMFCALFLQQVSADCWKTDPSTCGCKYHFECPFNYWCDSGTTKCVPSSRVSSPCGDQRTIKTRCQPQQIGTSAFFCKGEHCNSEPNRGDRKIRYCFDGVTPWENEPPCTAVDNIRFVCETYVEDRRTRGTCRFGHCCPKRRVHLKKPILSEHSYLTNIDCDYSLPLQPIYQYAFCEKPADPATQSGKIWLLGQKALDTGEISSETPHICRISSDCPMERVCVNLMHGVRICMFDTDHEMNPVNGKIKFYDLSKIQD</sequence>
<dbReference type="PANTHER" id="PTHR36157:SF1">
    <property type="entry name" value="DOMAIN OF UNKNOWN FUNCTION DX DOMAIN-CONTAINING PROTEIN"/>
    <property type="match status" value="1"/>
</dbReference>
<keyword evidence="4" id="KW-1185">Reference proteome</keyword>
<accession>A0A9P1IFM7</accession>
<evidence type="ECO:0000259" key="2">
    <source>
        <dbReference type="Pfam" id="PF01666"/>
    </source>
</evidence>
<dbReference type="EMBL" id="CANHGI010000003">
    <property type="protein sequence ID" value="CAI5444484.1"/>
    <property type="molecule type" value="Genomic_DNA"/>
</dbReference>
<proteinExistence type="predicted"/>
<dbReference type="Pfam" id="PF01666">
    <property type="entry name" value="DX"/>
    <property type="match status" value="1"/>
</dbReference>
<evidence type="ECO:0000313" key="3">
    <source>
        <dbReference type="EMBL" id="CAI5444484.1"/>
    </source>
</evidence>
<dbReference type="Proteomes" id="UP001152747">
    <property type="component" value="Unassembled WGS sequence"/>
</dbReference>
<feature type="domain" description="Domain of unknown function DX" evidence="2">
    <location>
        <begin position="165"/>
        <end position="244"/>
    </location>
</feature>
<name>A0A9P1IFM7_9PELO</name>
<dbReference type="PANTHER" id="PTHR36157">
    <property type="entry name" value="PROTEIN CBG12671-RELATED"/>
    <property type="match status" value="1"/>
</dbReference>
<dbReference type="InterPro" id="IPR002593">
    <property type="entry name" value="DX"/>
</dbReference>
<evidence type="ECO:0000256" key="1">
    <source>
        <dbReference type="SAM" id="SignalP"/>
    </source>
</evidence>